<feature type="compositionally biased region" description="Polar residues" evidence="1">
    <location>
        <begin position="461"/>
        <end position="476"/>
    </location>
</feature>
<dbReference type="OrthoDB" id="8117402at2759"/>
<feature type="region of interest" description="Disordered" evidence="1">
    <location>
        <begin position="1"/>
        <end position="74"/>
    </location>
</feature>
<dbReference type="EMBL" id="SWKU01000037">
    <property type="protein sequence ID" value="KAF2994829.1"/>
    <property type="molecule type" value="Genomic_DNA"/>
</dbReference>
<evidence type="ECO:0000313" key="2">
    <source>
        <dbReference type="EMBL" id="KAF2994829.1"/>
    </source>
</evidence>
<sequence>MSILVPPKIRRIRKEQSLRLPLRMKQSGPENGQESRGGSSMGTNIGTPNSKQGQQNQQHSMQQQQQQRRLPKQAEGQFINQLAQKLMEKCSQEVRNKLQNQVNAWPDQKKQQISQQGVDPLFFRFREHAEMLYRSGKVQVPKQRSIDQTEVQQGSLVTVAAAHGQNPEAGAAYDLKPNIQSEDTLVRTIPPKDALLDYREDDNRYVDQYSSAYDTALQSLIPHQFGSQGDRLADSQAQTHSRGQSHQRPQAQQSFGANMPLNEIVSISEANFRGHKRTPSESAYSDISSAHALPFLVTHDSFEDTQPSPHLSAQADPQLFQGPISQFDQFTLNDGTHISPGHSPAISPRLIPQQQSLPAFMPGSFGIESNMHNQFAQQQGIGVYQNQGKEVFPSLSEFGQAMTPPEINIDYAPPGGWQRSTKNSSIWTTRAENSSTLATSFDRGGSTEQDSSLPAHYPTSEPLQQQPDPSRYLNTIQSHTGTGFTQYRLAQSQHNTPHFGPQGNNLTPDQLEITNPGLADFTDFSAGNGMDQGAPSFLPYPPVGYTTPDPSAVDRQNTVLDSRASFSDHAQTVEVNNQFEAQRKRRKQYLDDLWNRPHEPPVQPTHPTFTGYLEDNVSDLPGTTPMQRTQYKP</sequence>
<feature type="region of interest" description="Disordered" evidence="1">
    <location>
        <begin position="594"/>
        <end position="633"/>
    </location>
</feature>
<dbReference type="Proteomes" id="UP000801428">
    <property type="component" value="Unassembled WGS sequence"/>
</dbReference>
<keyword evidence="2" id="KW-0238">DNA-binding</keyword>
<protein>
    <submittedName>
        <fullName evidence="2">DNA-binding transcription factor</fullName>
    </submittedName>
</protein>
<feature type="region of interest" description="Disordered" evidence="1">
    <location>
        <begin position="226"/>
        <end position="251"/>
    </location>
</feature>
<keyword evidence="3" id="KW-1185">Reference proteome</keyword>
<feature type="region of interest" description="Disordered" evidence="1">
    <location>
        <begin position="405"/>
        <end position="424"/>
    </location>
</feature>
<accession>A0A9P4T4Q0</accession>
<reference evidence="2" key="1">
    <citation type="submission" date="2019-04" db="EMBL/GenBank/DDBJ databases">
        <title>Sequencing of skin fungus with MAO and IRED activity.</title>
        <authorList>
            <person name="Marsaioli A.J."/>
            <person name="Bonatto J.M.C."/>
            <person name="Reis Junior O."/>
        </authorList>
    </citation>
    <scope>NUCLEOTIDE SEQUENCE</scope>
    <source>
        <strain evidence="2">30M1</strain>
    </source>
</reference>
<evidence type="ECO:0000313" key="3">
    <source>
        <dbReference type="Proteomes" id="UP000801428"/>
    </source>
</evidence>
<feature type="compositionally biased region" description="Polar residues" evidence="1">
    <location>
        <begin position="28"/>
        <end position="51"/>
    </location>
</feature>
<feature type="region of interest" description="Disordered" evidence="1">
    <location>
        <begin position="437"/>
        <end position="476"/>
    </location>
</feature>
<name>A0A9P4T4Q0_CURKU</name>
<evidence type="ECO:0000256" key="1">
    <source>
        <dbReference type="SAM" id="MobiDB-lite"/>
    </source>
</evidence>
<comment type="caution">
    <text evidence="2">The sequence shown here is derived from an EMBL/GenBank/DDBJ whole genome shotgun (WGS) entry which is preliminary data.</text>
</comment>
<feature type="region of interest" description="Disordered" evidence="1">
    <location>
        <begin position="330"/>
        <end position="349"/>
    </location>
</feature>
<organism evidence="2 3">
    <name type="scientific">Curvularia kusanoi</name>
    <name type="common">Cochliobolus kusanoi</name>
    <dbReference type="NCBI Taxonomy" id="90978"/>
    <lineage>
        <taxon>Eukaryota</taxon>
        <taxon>Fungi</taxon>
        <taxon>Dikarya</taxon>
        <taxon>Ascomycota</taxon>
        <taxon>Pezizomycotina</taxon>
        <taxon>Dothideomycetes</taxon>
        <taxon>Pleosporomycetidae</taxon>
        <taxon>Pleosporales</taxon>
        <taxon>Pleosporineae</taxon>
        <taxon>Pleosporaceae</taxon>
        <taxon>Curvularia</taxon>
    </lineage>
</organism>
<feature type="compositionally biased region" description="Polar residues" evidence="1">
    <location>
        <begin position="235"/>
        <end position="251"/>
    </location>
</feature>
<dbReference type="GO" id="GO:0003677">
    <property type="term" value="F:DNA binding"/>
    <property type="evidence" value="ECO:0007669"/>
    <property type="project" value="UniProtKB-KW"/>
</dbReference>
<dbReference type="AlphaFoldDB" id="A0A9P4T4Q0"/>
<proteinExistence type="predicted"/>
<feature type="compositionally biased region" description="Polar residues" evidence="1">
    <location>
        <begin position="624"/>
        <end position="633"/>
    </location>
</feature>
<feature type="compositionally biased region" description="Low complexity" evidence="1">
    <location>
        <begin position="52"/>
        <end position="67"/>
    </location>
</feature>
<gene>
    <name evidence="2" type="primary">CRZ1</name>
    <name evidence="2" type="ORF">E8E13_002904</name>
</gene>